<name>A0ABW4U159_9SPHN</name>
<dbReference type="EMBL" id="JBHUGS010000003">
    <property type="protein sequence ID" value="MFD1951562.1"/>
    <property type="molecule type" value="Genomic_DNA"/>
</dbReference>
<keyword evidence="3" id="KW-1185">Reference proteome</keyword>
<keyword evidence="1" id="KW-0812">Transmembrane</keyword>
<feature type="transmembrane region" description="Helical" evidence="1">
    <location>
        <begin position="6"/>
        <end position="23"/>
    </location>
</feature>
<dbReference type="Pfam" id="PF11804">
    <property type="entry name" value="DUF3325"/>
    <property type="match status" value="1"/>
</dbReference>
<evidence type="ECO:0000313" key="2">
    <source>
        <dbReference type="EMBL" id="MFD1951562.1"/>
    </source>
</evidence>
<keyword evidence="1" id="KW-1133">Transmembrane helix</keyword>
<evidence type="ECO:0000313" key="3">
    <source>
        <dbReference type="Proteomes" id="UP001597400"/>
    </source>
</evidence>
<organism evidence="2 3">
    <name type="scientific">Sphingomonas arantia</name>
    <dbReference type="NCBI Taxonomy" id="1460676"/>
    <lineage>
        <taxon>Bacteria</taxon>
        <taxon>Pseudomonadati</taxon>
        <taxon>Pseudomonadota</taxon>
        <taxon>Alphaproteobacteria</taxon>
        <taxon>Sphingomonadales</taxon>
        <taxon>Sphingomonadaceae</taxon>
        <taxon>Sphingomonas</taxon>
    </lineage>
</organism>
<gene>
    <name evidence="2" type="ORF">ACFSGX_12380</name>
</gene>
<feature type="transmembrane region" description="Helical" evidence="1">
    <location>
        <begin position="68"/>
        <end position="87"/>
    </location>
</feature>
<keyword evidence="1" id="KW-0472">Membrane</keyword>
<proteinExistence type="predicted"/>
<sequence>MILLAFIAAVVAFGLLGLATDAHHGRWLRARPSGTRKRLMRRGAWCLIAVCLLLSIAARGLVFGPVAWVGLVMLGAAVAFLVINLLVPRARRVQHPSQHVHQERQP</sequence>
<protein>
    <submittedName>
        <fullName evidence="2">DUF3325 domain-containing protein</fullName>
    </submittedName>
</protein>
<reference evidence="3" key="1">
    <citation type="journal article" date="2019" name="Int. J. Syst. Evol. Microbiol.">
        <title>The Global Catalogue of Microorganisms (GCM) 10K type strain sequencing project: providing services to taxonomists for standard genome sequencing and annotation.</title>
        <authorList>
            <consortium name="The Broad Institute Genomics Platform"/>
            <consortium name="The Broad Institute Genome Sequencing Center for Infectious Disease"/>
            <person name="Wu L."/>
            <person name="Ma J."/>
        </authorList>
    </citation>
    <scope>NUCLEOTIDE SEQUENCE [LARGE SCALE GENOMIC DNA]</scope>
    <source>
        <strain evidence="3">CGMCC 1.12702</strain>
    </source>
</reference>
<accession>A0ABW4U159</accession>
<feature type="transmembrane region" description="Helical" evidence="1">
    <location>
        <begin position="44"/>
        <end position="62"/>
    </location>
</feature>
<comment type="caution">
    <text evidence="2">The sequence shown here is derived from an EMBL/GenBank/DDBJ whole genome shotgun (WGS) entry which is preliminary data.</text>
</comment>
<evidence type="ECO:0000256" key="1">
    <source>
        <dbReference type="SAM" id="Phobius"/>
    </source>
</evidence>
<dbReference type="InterPro" id="IPR021762">
    <property type="entry name" value="DUF3325"/>
</dbReference>
<dbReference type="RefSeq" id="WP_380930325.1">
    <property type="nucleotide sequence ID" value="NZ_JBHUGS010000003.1"/>
</dbReference>
<dbReference type="Proteomes" id="UP001597400">
    <property type="component" value="Unassembled WGS sequence"/>
</dbReference>